<protein>
    <submittedName>
        <fullName evidence="3">Uncharacterized protein</fullName>
    </submittedName>
</protein>
<keyword evidence="2" id="KW-0812">Transmembrane</keyword>
<dbReference type="EMBL" id="CAXAMN010004570">
    <property type="protein sequence ID" value="CAK9010105.1"/>
    <property type="molecule type" value="Genomic_DNA"/>
</dbReference>
<keyword evidence="2" id="KW-1133">Transmembrane helix</keyword>
<name>A0ABP0J6U9_9DINO</name>
<evidence type="ECO:0000313" key="3">
    <source>
        <dbReference type="EMBL" id="CAK9010105.1"/>
    </source>
</evidence>
<organism evidence="3 4">
    <name type="scientific">Durusdinium trenchii</name>
    <dbReference type="NCBI Taxonomy" id="1381693"/>
    <lineage>
        <taxon>Eukaryota</taxon>
        <taxon>Sar</taxon>
        <taxon>Alveolata</taxon>
        <taxon>Dinophyceae</taxon>
        <taxon>Suessiales</taxon>
        <taxon>Symbiodiniaceae</taxon>
        <taxon>Durusdinium</taxon>
    </lineage>
</organism>
<evidence type="ECO:0000313" key="4">
    <source>
        <dbReference type="Proteomes" id="UP001642484"/>
    </source>
</evidence>
<feature type="region of interest" description="Disordered" evidence="1">
    <location>
        <begin position="1"/>
        <end position="64"/>
    </location>
</feature>
<keyword evidence="2" id="KW-0472">Membrane</keyword>
<sequence length="266" mass="29010">MSLAPETYGCADADADGSPISPHGDSEALLLNMKDPEVDEADTNADTPGDLEQAEPATLPQDATVASEPKCRWCPRQNMEVGQTTKMTCTLVTKMLFMVLPHVLFVYTVSNVKAENLQACNDEAGCVYQRLLDSRSVASTGAFFASVRNGEANIVTLSPSTYGHQPANFTFTSETHSSEVDKMEQRLQISRVVPQLLMEIARLPCKLFQTSPAQLPALCQDMTLTEMQVSCNSLSMKMGFENHLLGAGMYTSLFFTALWGVLHTLA</sequence>
<proteinExistence type="predicted"/>
<evidence type="ECO:0000256" key="1">
    <source>
        <dbReference type="SAM" id="MobiDB-lite"/>
    </source>
</evidence>
<gene>
    <name evidence="3" type="ORF">CCMP2556_LOCUS9951</name>
</gene>
<reference evidence="3 4" key="1">
    <citation type="submission" date="2024-02" db="EMBL/GenBank/DDBJ databases">
        <authorList>
            <person name="Chen Y."/>
            <person name="Shah S."/>
            <person name="Dougan E. K."/>
            <person name="Thang M."/>
            <person name="Chan C."/>
        </authorList>
    </citation>
    <scope>NUCLEOTIDE SEQUENCE [LARGE SCALE GENOMIC DNA]</scope>
</reference>
<keyword evidence="4" id="KW-1185">Reference proteome</keyword>
<evidence type="ECO:0000256" key="2">
    <source>
        <dbReference type="SAM" id="Phobius"/>
    </source>
</evidence>
<accession>A0ABP0J6U9</accession>
<feature type="transmembrane region" description="Helical" evidence="2">
    <location>
        <begin position="244"/>
        <end position="262"/>
    </location>
</feature>
<dbReference type="Proteomes" id="UP001642484">
    <property type="component" value="Unassembled WGS sequence"/>
</dbReference>
<comment type="caution">
    <text evidence="3">The sequence shown here is derived from an EMBL/GenBank/DDBJ whole genome shotgun (WGS) entry which is preliminary data.</text>
</comment>